<dbReference type="RefSeq" id="WP_089274136.1">
    <property type="nucleotide sequence ID" value="NZ_FZNN01000058.1"/>
</dbReference>
<gene>
    <name evidence="2" type="ORF">SAMN06265370_1581</name>
</gene>
<dbReference type="EMBL" id="FZNN01000058">
    <property type="protein sequence ID" value="SNR89543.1"/>
    <property type="molecule type" value="Genomic_DNA"/>
</dbReference>
<dbReference type="AlphaFoldDB" id="A0A239A3R7"/>
<dbReference type="Proteomes" id="UP000198417">
    <property type="component" value="Unassembled WGS sequence"/>
</dbReference>
<feature type="domain" description="Transposase InsH N-terminal" evidence="1">
    <location>
        <begin position="18"/>
        <end position="115"/>
    </location>
</feature>
<accession>A0A239A3R7</accession>
<sequence>MKPHPRAEEQDDLLRPRLTDMIDLRHELAKLEKLIDWEFFETEWAGFFPSTTGRPATSPRLVAGLLYLQHAYRLSDEAVVARWVENPYYQHFTGEVFFQHRPPIVPSSLTRWRKRIGEEGAEWLLTKTIEAGRASGTVEDRSLLRISVDTTVMEKNIAHPTDARLYEKARRQLVALADEGGITLRQNYNRLAPRLALQAGRYAHARQFKRMRKALKKLKGYTGRVLRDIRRHLDEIPVGSFRERVLDTLVLVGRLLHQSPKSHGKIYALHEPEVDCISKGKARKRYEFGTKVSLATTIDEGFVVGMRALPGNPYDGHTLAEALEQVEILTGQMPALTLVDRGYRGHGVSATQVLVSGTRRGMTPALKRLLRRRSAIEPEIGHMKTDGRLSRSPLKGTFGDAIFAVLCGCGHNIRKILAHLRALLALIMAALCAAFIPKHRPSTSQIFVGSGCSA</sequence>
<proteinExistence type="predicted"/>
<dbReference type="OrthoDB" id="7169055at2"/>
<keyword evidence="3" id="KW-1185">Reference proteome</keyword>
<dbReference type="PANTHER" id="PTHR33803:SF3">
    <property type="entry name" value="BLL1974 PROTEIN"/>
    <property type="match status" value="1"/>
</dbReference>
<dbReference type="InterPro" id="IPR047710">
    <property type="entry name" value="Transpos_IS5-like"/>
</dbReference>
<dbReference type="NCBIfam" id="NF033578">
    <property type="entry name" value="transpos_IS5_1"/>
    <property type="match status" value="1"/>
</dbReference>
<reference evidence="2 3" key="1">
    <citation type="submission" date="2017-06" db="EMBL/GenBank/DDBJ databases">
        <authorList>
            <person name="Kim H.J."/>
            <person name="Triplett B.A."/>
        </authorList>
    </citation>
    <scope>NUCLEOTIDE SEQUENCE [LARGE SCALE GENOMIC DNA]</scope>
    <source>
        <strain evidence="2 3">DSM 29052</strain>
    </source>
</reference>
<evidence type="ECO:0000313" key="3">
    <source>
        <dbReference type="Proteomes" id="UP000198417"/>
    </source>
</evidence>
<dbReference type="Pfam" id="PF05598">
    <property type="entry name" value="DUF772"/>
    <property type="match status" value="1"/>
</dbReference>
<organism evidence="2 3">
    <name type="scientific">Puniceibacterium sediminis</name>
    <dbReference type="NCBI Taxonomy" id="1608407"/>
    <lineage>
        <taxon>Bacteria</taxon>
        <taxon>Pseudomonadati</taxon>
        <taxon>Pseudomonadota</taxon>
        <taxon>Alphaproteobacteria</taxon>
        <taxon>Rhodobacterales</taxon>
        <taxon>Paracoccaceae</taxon>
        <taxon>Puniceibacterium</taxon>
    </lineage>
</organism>
<name>A0A239A3R7_9RHOB</name>
<dbReference type="PANTHER" id="PTHR33803">
    <property type="entry name" value="IS1478 TRANSPOSASE"/>
    <property type="match status" value="1"/>
</dbReference>
<evidence type="ECO:0000313" key="2">
    <source>
        <dbReference type="EMBL" id="SNR89543.1"/>
    </source>
</evidence>
<evidence type="ECO:0000259" key="1">
    <source>
        <dbReference type="Pfam" id="PF05598"/>
    </source>
</evidence>
<protein>
    <submittedName>
        <fullName evidence="2">Transposase, IS4 family</fullName>
    </submittedName>
</protein>
<dbReference type="InterPro" id="IPR008490">
    <property type="entry name" value="Transposase_InsH_N"/>
</dbReference>